<dbReference type="EMBL" id="JAAIUW010000012">
    <property type="protein sequence ID" value="KAF7807705.1"/>
    <property type="molecule type" value="Genomic_DNA"/>
</dbReference>
<comment type="caution">
    <text evidence="1">The sequence shown here is derived from an EMBL/GenBank/DDBJ whole genome shotgun (WGS) entry which is preliminary data.</text>
</comment>
<accession>A0A834SRR5</accession>
<keyword evidence="2" id="KW-1185">Reference proteome</keyword>
<dbReference type="PANTHER" id="PTHR31319">
    <property type="entry name" value="ZINC FINGER PROTEIN CONSTANS-LIKE 4"/>
    <property type="match status" value="1"/>
</dbReference>
<dbReference type="Proteomes" id="UP000634136">
    <property type="component" value="Unassembled WGS sequence"/>
</dbReference>
<dbReference type="GO" id="GO:0005634">
    <property type="term" value="C:nucleus"/>
    <property type="evidence" value="ECO:0007669"/>
    <property type="project" value="TreeGrafter"/>
</dbReference>
<evidence type="ECO:0000313" key="2">
    <source>
        <dbReference type="Proteomes" id="UP000634136"/>
    </source>
</evidence>
<evidence type="ECO:0000313" key="1">
    <source>
        <dbReference type="EMBL" id="KAF7807705.1"/>
    </source>
</evidence>
<name>A0A834SRR5_9FABA</name>
<dbReference type="PANTHER" id="PTHR31319:SF110">
    <property type="entry name" value="CCT MOTIF FAMILY PROTEIN"/>
    <property type="match status" value="1"/>
</dbReference>
<protein>
    <submittedName>
        <fullName evidence="1">Uncharacterized protein</fullName>
    </submittedName>
</protein>
<dbReference type="InterPro" id="IPR045281">
    <property type="entry name" value="CONSTANS-like"/>
</dbReference>
<dbReference type="AlphaFoldDB" id="A0A834SRR5"/>
<organism evidence="1 2">
    <name type="scientific">Senna tora</name>
    <dbReference type="NCBI Taxonomy" id="362788"/>
    <lineage>
        <taxon>Eukaryota</taxon>
        <taxon>Viridiplantae</taxon>
        <taxon>Streptophyta</taxon>
        <taxon>Embryophyta</taxon>
        <taxon>Tracheophyta</taxon>
        <taxon>Spermatophyta</taxon>
        <taxon>Magnoliopsida</taxon>
        <taxon>eudicotyledons</taxon>
        <taxon>Gunneridae</taxon>
        <taxon>Pentapetalae</taxon>
        <taxon>rosids</taxon>
        <taxon>fabids</taxon>
        <taxon>Fabales</taxon>
        <taxon>Fabaceae</taxon>
        <taxon>Caesalpinioideae</taxon>
        <taxon>Cassia clade</taxon>
        <taxon>Senna</taxon>
    </lineage>
</organism>
<sequence>MAIGTRIKFSLLIYSVFFKTKEEVVFVADTDEISSPISARILELCDSDLFPDTTTLQNSEVTSSSNCCYEENASSYATLDVENKLNRNTNTNTATTTTNNNIFESAEEIINENDISASIDFSSSSQAFSVPSSLQFDFSLVQHHHHHHPPQVTADSLVNMNVNGLSHYHVPLNHSLPSLFEEDCLGGSVGSYVPLNHPSSSNCTYLGPGIGAYMPPPPPSATPNAFSAGSSGIYGRTILMGSELQPHQDMEFQGENGGIYCPDSIHRVFNPPDLQVWATAKEYFAACKFEKGASVQSSWRLNPFRILPALRSSPLSTESQQLVNGPGSSTTMTPEISNLEDSTFKVGKLSVEQRKEKIDRYMKKRNERNFNKKIKVVVKEEDDMVDSSDIFAYISGVNSFKCNQSIQSWI</sequence>
<dbReference type="OrthoDB" id="153872at2759"/>
<dbReference type="GO" id="GO:0009909">
    <property type="term" value="P:regulation of flower development"/>
    <property type="evidence" value="ECO:0007669"/>
    <property type="project" value="InterPro"/>
</dbReference>
<proteinExistence type="predicted"/>
<dbReference type="GO" id="GO:0003700">
    <property type="term" value="F:DNA-binding transcription factor activity"/>
    <property type="evidence" value="ECO:0007669"/>
    <property type="project" value="TreeGrafter"/>
</dbReference>
<gene>
    <name evidence="1" type="ORF">G2W53_039866</name>
</gene>
<reference evidence="1" key="1">
    <citation type="submission" date="2020-09" db="EMBL/GenBank/DDBJ databases">
        <title>Genome-Enabled Discovery of Anthraquinone Biosynthesis in Senna tora.</title>
        <authorList>
            <person name="Kang S.-H."/>
            <person name="Pandey R.P."/>
            <person name="Lee C.-M."/>
            <person name="Sim J.-S."/>
            <person name="Jeong J.-T."/>
            <person name="Choi B.-S."/>
            <person name="Jung M."/>
            <person name="Ginzburg D."/>
            <person name="Zhao K."/>
            <person name="Won S.Y."/>
            <person name="Oh T.-J."/>
            <person name="Yu Y."/>
            <person name="Kim N.-H."/>
            <person name="Lee O.R."/>
            <person name="Lee T.-H."/>
            <person name="Bashyal P."/>
            <person name="Kim T.-S."/>
            <person name="Lee W.-H."/>
            <person name="Kawkins C."/>
            <person name="Kim C.-K."/>
            <person name="Kim J.S."/>
            <person name="Ahn B.O."/>
            <person name="Rhee S.Y."/>
            <person name="Sohng J.K."/>
        </authorList>
    </citation>
    <scope>NUCLEOTIDE SEQUENCE</scope>
    <source>
        <tissue evidence="1">Leaf</tissue>
    </source>
</reference>